<keyword evidence="5" id="KW-0548">Nucleotidyltransferase</keyword>
<gene>
    <name evidence="4" type="ORF">AOG27_16535</name>
    <name evidence="5" type="ORF">PQI24_20060</name>
</gene>
<dbReference type="PROSITE" id="PS50887">
    <property type="entry name" value="GGDEF"/>
    <property type="match status" value="1"/>
</dbReference>
<dbReference type="FunFam" id="3.30.70.270:FF:000001">
    <property type="entry name" value="Diguanylate cyclase domain protein"/>
    <property type="match status" value="1"/>
</dbReference>
<reference evidence="5 7" key="2">
    <citation type="submission" date="2023-01" db="EMBL/GenBank/DDBJ databases">
        <title>Trichodesmium-associated heterotrophic epibiont bacteria.</title>
        <authorList>
            <person name="Cleveland C.S."/>
            <person name="Webb E.A."/>
        </authorList>
    </citation>
    <scope>NUCLEOTIDE SEQUENCE [LARGE SCALE GENOMIC DNA]</scope>
    <source>
        <strain evidence="5 7">USCH2</strain>
    </source>
</reference>
<dbReference type="Proteomes" id="UP000050378">
    <property type="component" value="Unassembled WGS sequence"/>
</dbReference>
<dbReference type="GO" id="GO:0052621">
    <property type="term" value="F:diguanylate cyclase activity"/>
    <property type="evidence" value="ECO:0007669"/>
    <property type="project" value="UniProtKB-EC"/>
</dbReference>
<evidence type="ECO:0000259" key="3">
    <source>
        <dbReference type="PROSITE" id="PS50887"/>
    </source>
</evidence>
<dbReference type="InterPro" id="IPR003018">
    <property type="entry name" value="GAF"/>
</dbReference>
<dbReference type="CDD" id="cd01949">
    <property type="entry name" value="GGDEF"/>
    <property type="match status" value="1"/>
</dbReference>
<dbReference type="EMBL" id="JAQPZS010000028">
    <property type="protein sequence ID" value="MEJ6498335.1"/>
    <property type="molecule type" value="Genomic_DNA"/>
</dbReference>
<keyword evidence="7" id="KW-1185">Reference proteome</keyword>
<dbReference type="SUPFAM" id="SSF55781">
    <property type="entry name" value="GAF domain-like"/>
    <property type="match status" value="2"/>
</dbReference>
<dbReference type="Gene3D" id="3.20.20.450">
    <property type="entry name" value="EAL domain"/>
    <property type="match status" value="1"/>
</dbReference>
<dbReference type="AlphaFoldDB" id="A0A0P7EA09"/>
<organism evidence="4 6">
    <name type="scientific">Pseudoalteromonas lipolytica</name>
    <dbReference type="NCBI Taxonomy" id="570156"/>
    <lineage>
        <taxon>Bacteria</taxon>
        <taxon>Pseudomonadati</taxon>
        <taxon>Pseudomonadota</taxon>
        <taxon>Gammaproteobacteria</taxon>
        <taxon>Alteromonadales</taxon>
        <taxon>Pseudoalteromonadaceae</taxon>
        <taxon>Pseudoalteromonas</taxon>
    </lineage>
</organism>
<keyword evidence="2" id="KW-0175">Coiled coil</keyword>
<dbReference type="SMART" id="SM00065">
    <property type="entry name" value="GAF"/>
    <property type="match status" value="2"/>
</dbReference>
<dbReference type="Gene3D" id="3.30.70.270">
    <property type="match status" value="1"/>
</dbReference>
<dbReference type="Pfam" id="PF00990">
    <property type="entry name" value="GGDEF"/>
    <property type="match status" value="1"/>
</dbReference>
<evidence type="ECO:0000313" key="7">
    <source>
        <dbReference type="Proteomes" id="UP001377972"/>
    </source>
</evidence>
<dbReference type="InterPro" id="IPR052163">
    <property type="entry name" value="DGC-Regulatory_Protein"/>
</dbReference>
<evidence type="ECO:0000313" key="4">
    <source>
        <dbReference type="EMBL" id="KPM82294.1"/>
    </source>
</evidence>
<dbReference type="SMART" id="SM00052">
    <property type="entry name" value="EAL"/>
    <property type="match status" value="1"/>
</dbReference>
<dbReference type="Pfam" id="PF00563">
    <property type="entry name" value="EAL"/>
    <property type="match status" value="1"/>
</dbReference>
<dbReference type="SMART" id="SM00267">
    <property type="entry name" value="GGDEF"/>
    <property type="match status" value="1"/>
</dbReference>
<evidence type="ECO:0000256" key="1">
    <source>
        <dbReference type="ARBA" id="ARBA00001946"/>
    </source>
</evidence>
<dbReference type="InterPro" id="IPR029787">
    <property type="entry name" value="Nucleotide_cyclase"/>
</dbReference>
<dbReference type="Pfam" id="PF13185">
    <property type="entry name" value="GAF_2"/>
    <property type="match status" value="2"/>
</dbReference>
<comment type="cofactor">
    <cofactor evidence="1">
        <name>Mg(2+)</name>
        <dbReference type="ChEBI" id="CHEBI:18420"/>
    </cofactor>
</comment>
<dbReference type="RefSeq" id="WP_054554117.1">
    <property type="nucleotide sequence ID" value="NZ_JAQPZS010000028.1"/>
</dbReference>
<evidence type="ECO:0000256" key="2">
    <source>
        <dbReference type="SAM" id="Coils"/>
    </source>
</evidence>
<dbReference type="STRING" id="570156.AOG27_16535"/>
<dbReference type="PATRIC" id="fig|570156.3.peg.1236"/>
<dbReference type="EMBL" id="LJTC01000012">
    <property type="protein sequence ID" value="KPM82294.1"/>
    <property type="molecule type" value="Genomic_DNA"/>
</dbReference>
<evidence type="ECO:0000313" key="6">
    <source>
        <dbReference type="Proteomes" id="UP000050378"/>
    </source>
</evidence>
<dbReference type="Proteomes" id="UP001377972">
    <property type="component" value="Unassembled WGS sequence"/>
</dbReference>
<dbReference type="Gene3D" id="3.30.450.40">
    <property type="match status" value="2"/>
</dbReference>
<dbReference type="InterPro" id="IPR000160">
    <property type="entry name" value="GGDEF_dom"/>
</dbReference>
<protein>
    <submittedName>
        <fullName evidence="4">Diguanylate cyclase</fullName>
        <ecNumber evidence="5">2.7.7.65</ecNumber>
    </submittedName>
</protein>
<keyword evidence="5" id="KW-0808">Transferase</keyword>
<dbReference type="InterPro" id="IPR043128">
    <property type="entry name" value="Rev_trsase/Diguanyl_cyclase"/>
</dbReference>
<dbReference type="EC" id="2.7.7.65" evidence="5"/>
<dbReference type="SUPFAM" id="SSF55073">
    <property type="entry name" value="Nucleotide cyclase"/>
    <property type="match status" value="1"/>
</dbReference>
<dbReference type="InterPro" id="IPR035919">
    <property type="entry name" value="EAL_sf"/>
</dbReference>
<feature type="domain" description="GGDEF" evidence="3">
    <location>
        <begin position="474"/>
        <end position="607"/>
    </location>
</feature>
<evidence type="ECO:0000313" key="5">
    <source>
        <dbReference type="EMBL" id="MEJ6498335.1"/>
    </source>
</evidence>
<proteinExistence type="predicted"/>
<dbReference type="NCBIfam" id="TIGR00254">
    <property type="entry name" value="GGDEF"/>
    <property type="match status" value="1"/>
</dbReference>
<dbReference type="SUPFAM" id="SSF141868">
    <property type="entry name" value="EAL domain-like"/>
    <property type="match status" value="1"/>
</dbReference>
<dbReference type="OrthoDB" id="9804951at2"/>
<dbReference type="PANTHER" id="PTHR46663">
    <property type="entry name" value="DIGUANYLATE CYCLASE DGCT-RELATED"/>
    <property type="match status" value="1"/>
</dbReference>
<sequence length="859" mass="98581">MSSKSLEDSATHFDKLARKNVRLKSLLQKYKQSHHLQHALLQLSEQASTVAELTLLYPAIHNILQDYIPSKNFFVVLHNPVYDNLELSYFADEKDGLSVPLKYEQYFKEGLTGYVFKQGKTSYFTKQQTELAVEQGLLKCFGTPAEHWVGVPVYRDKSIIGVMVAQSYEKDLSYSEQQIELLEVMSLYLATAIERVKKRELLESEVKIRTRALTQSNQALNEEIQQRKKALERQQILFKISELATLSENLDDVYKHVHEIIKTITYADNLYIALYDEQTHWLSFPYCVDEYNDTGRPRPFAKGFSELVLSSEECQVIDIDKANNLIKLGVVERPVDVPAERTATSWLGAPLKTSQGVIGLIVCQAYNNKHEFTQDDCELITFVSHQIANVIQTHLANQELKLNHQKLENRVAEKTKELRQANLHLQMQIEERKKIEQQLYHDAHHDSLTSLPNRSLFLTQLEKTLQHYQRYPEQQFAVLFIDLDKFKDINDHLGHQAGDQFLIGVAESFSHCIREHDLLARLGGDEFVVLLTHLTEQQQAQDVAKRIIEIMRKPFCMKGQCIQSGASIGITYSKPSYKHTDEIIRDADAAMYYAKNAGRNRFECFHPLLNASNVQHDADNMHHLDDLPMHFRSAEIITLDEQTRAESLLEAFGEHPVLGSTSFEVLKKFATDRVQHFEVELNLLKQAFSLVSDSKKEKVLFPCSGLVLERINFQALCKLLKAHDANRMCLLFNEQEIRYASAVQIENLKNLVAQGFSIGLNEFAKDRCELNLLTEFQFDYLLLSSTFSKRVLQQENYHLQLQGVLAITKLQNIKVIAKGPSIFNYRTLLDKHGLSLFIGKQHALAPFEYETPSAQIITS</sequence>
<dbReference type="InterPro" id="IPR029016">
    <property type="entry name" value="GAF-like_dom_sf"/>
</dbReference>
<comment type="caution">
    <text evidence="4">The sequence shown here is derived from an EMBL/GenBank/DDBJ whole genome shotgun (WGS) entry which is preliminary data.</text>
</comment>
<dbReference type="InterPro" id="IPR001633">
    <property type="entry name" value="EAL_dom"/>
</dbReference>
<name>A0A0P7EA09_9GAMM</name>
<dbReference type="PANTHER" id="PTHR46663:SF2">
    <property type="entry name" value="GGDEF DOMAIN-CONTAINING PROTEIN"/>
    <property type="match status" value="1"/>
</dbReference>
<feature type="coiled-coil region" evidence="2">
    <location>
        <begin position="395"/>
        <end position="438"/>
    </location>
</feature>
<accession>A0A0P7EA09</accession>
<reference evidence="4 6" key="1">
    <citation type="submission" date="2015-09" db="EMBL/GenBank/DDBJ databases">
        <title>Draft Genome Sequence of Pseudoalteromonas lipolytica UCD-48B.</title>
        <authorList>
            <person name="Krusor M."/>
            <person name="Coil D.A."/>
            <person name="Lang J.M."/>
            <person name="Eisen J.A."/>
            <person name="Alexiev A."/>
        </authorList>
    </citation>
    <scope>NUCLEOTIDE SEQUENCE [LARGE SCALE GENOMIC DNA]</scope>
    <source>
        <strain evidence="4 6">UCD-48B</strain>
    </source>
</reference>